<dbReference type="GO" id="GO:0010181">
    <property type="term" value="F:FMN binding"/>
    <property type="evidence" value="ECO:0007669"/>
    <property type="project" value="UniProtKB-UniRule"/>
</dbReference>
<feature type="domain" description="Flavodoxin-like fold" evidence="8">
    <location>
        <begin position="19"/>
        <end position="211"/>
    </location>
</feature>
<evidence type="ECO:0000256" key="6">
    <source>
        <dbReference type="HAMAP-Rule" id="MF_01216"/>
    </source>
</evidence>
<comment type="subunit">
    <text evidence="6">Homodimer.</text>
</comment>
<dbReference type="STRING" id="463040.CAL15_02620"/>
<evidence type="ECO:0000256" key="1">
    <source>
        <dbReference type="ARBA" id="ARBA00022630"/>
    </source>
</evidence>
<dbReference type="InterPro" id="IPR003680">
    <property type="entry name" value="Flavodoxin_fold"/>
</dbReference>
<comment type="caution">
    <text evidence="6">Lacks conserved residue(s) required for the propagation of feature annotation.</text>
</comment>
<dbReference type="SUPFAM" id="SSF52218">
    <property type="entry name" value="Flavoproteins"/>
    <property type="match status" value="1"/>
</dbReference>
<comment type="cofactor">
    <cofactor evidence="6">
        <name>FMN</name>
        <dbReference type="ChEBI" id="CHEBI:58210"/>
    </cofactor>
    <text evidence="6">Binds 1 FMN per subunit.</text>
</comment>
<comment type="catalytic activity">
    <reaction evidence="5">
        <text>N,N-dimethyl-1,4-phenylenediamine + anthranilate + 2 NAD(+) = 2-(4-dimethylaminophenyl)diazenylbenzoate + 2 NADH + 2 H(+)</text>
        <dbReference type="Rhea" id="RHEA:55872"/>
        <dbReference type="ChEBI" id="CHEBI:15378"/>
        <dbReference type="ChEBI" id="CHEBI:15783"/>
        <dbReference type="ChEBI" id="CHEBI:16567"/>
        <dbReference type="ChEBI" id="CHEBI:57540"/>
        <dbReference type="ChEBI" id="CHEBI:57945"/>
        <dbReference type="ChEBI" id="CHEBI:71579"/>
        <dbReference type="EC" id="1.7.1.17"/>
    </reaction>
    <physiologicalReaction direction="right-to-left" evidence="5">
        <dbReference type="Rhea" id="RHEA:55874"/>
    </physiologicalReaction>
</comment>
<dbReference type="RefSeq" id="WP_086080887.1">
    <property type="nucleotide sequence ID" value="NZ_CP021111.1"/>
</dbReference>
<dbReference type="InterPro" id="IPR029039">
    <property type="entry name" value="Flavoprotein-like_sf"/>
</dbReference>
<dbReference type="InterPro" id="IPR023048">
    <property type="entry name" value="NADH:quinone_OxRdtase_FMN_depd"/>
</dbReference>
<dbReference type="EC" id="1.7.1.17" evidence="6"/>
<reference evidence="9 10" key="1">
    <citation type="submission" date="2017-05" db="EMBL/GenBank/DDBJ databases">
        <title>Complete and WGS of Bordetella genogroups.</title>
        <authorList>
            <person name="Spilker T."/>
            <person name="LiPuma J."/>
        </authorList>
    </citation>
    <scope>NUCLEOTIDE SEQUENCE [LARGE SCALE GENOMIC DNA]</scope>
    <source>
        <strain evidence="9 10">AU7206</strain>
    </source>
</reference>
<dbReference type="GO" id="GO:0009055">
    <property type="term" value="F:electron transfer activity"/>
    <property type="evidence" value="ECO:0007669"/>
    <property type="project" value="UniProtKB-UniRule"/>
</dbReference>
<accession>A0A1W6ZIU9</accession>
<dbReference type="InterPro" id="IPR050104">
    <property type="entry name" value="FMN-dep_NADH:Q_OxRdtase_AzoR1"/>
</dbReference>
<dbReference type="HAMAP" id="MF_01216">
    <property type="entry name" value="Azoreductase_type1"/>
    <property type="match status" value="1"/>
</dbReference>
<comment type="function">
    <text evidence="6">Also exhibits azoreductase activity. Catalyzes the reductive cleavage of the azo bond in aromatic azo compounds to the corresponding amines.</text>
</comment>
<dbReference type="GO" id="GO:0016652">
    <property type="term" value="F:oxidoreductase activity, acting on NAD(P)H as acceptor"/>
    <property type="evidence" value="ECO:0007669"/>
    <property type="project" value="UniProtKB-UniRule"/>
</dbReference>
<evidence type="ECO:0000256" key="7">
    <source>
        <dbReference type="SAM" id="MobiDB-lite"/>
    </source>
</evidence>
<keyword evidence="10" id="KW-1185">Reference proteome</keyword>
<evidence type="ECO:0000256" key="2">
    <source>
        <dbReference type="ARBA" id="ARBA00022643"/>
    </source>
</evidence>
<comment type="catalytic activity">
    <reaction evidence="6">
        <text>2 a quinone + NADH + H(+) = 2 a 1,4-benzosemiquinone + NAD(+)</text>
        <dbReference type="Rhea" id="RHEA:65952"/>
        <dbReference type="ChEBI" id="CHEBI:15378"/>
        <dbReference type="ChEBI" id="CHEBI:57540"/>
        <dbReference type="ChEBI" id="CHEBI:57945"/>
        <dbReference type="ChEBI" id="CHEBI:132124"/>
        <dbReference type="ChEBI" id="CHEBI:134225"/>
    </reaction>
</comment>
<dbReference type="Proteomes" id="UP000194161">
    <property type="component" value="Chromosome"/>
</dbReference>
<dbReference type="AlphaFoldDB" id="A0A1W6ZIU9"/>
<evidence type="ECO:0000256" key="3">
    <source>
        <dbReference type="ARBA" id="ARBA00023002"/>
    </source>
</evidence>
<evidence type="ECO:0000256" key="5">
    <source>
        <dbReference type="ARBA" id="ARBA00048542"/>
    </source>
</evidence>
<comment type="function">
    <text evidence="6">Quinone reductase that provides resistance to thiol-specific stress caused by electrophilic quinones.</text>
</comment>
<feature type="binding site" evidence="6">
    <location>
        <position position="10"/>
    </location>
    <ligand>
        <name>FMN</name>
        <dbReference type="ChEBI" id="CHEBI:58210"/>
    </ligand>
</feature>
<evidence type="ECO:0000313" key="10">
    <source>
        <dbReference type="Proteomes" id="UP000194161"/>
    </source>
</evidence>
<dbReference type="Gene3D" id="3.40.50.360">
    <property type="match status" value="1"/>
</dbReference>
<feature type="region of interest" description="Disordered" evidence="7">
    <location>
        <begin position="7"/>
        <end position="29"/>
    </location>
</feature>
<dbReference type="KEGG" id="bgm:CAL15_02620"/>
<dbReference type="EC" id="1.6.5.-" evidence="6"/>
<evidence type="ECO:0000313" key="9">
    <source>
        <dbReference type="EMBL" id="ARP97249.1"/>
    </source>
</evidence>
<dbReference type="OrthoDB" id="9787136at2"/>
<dbReference type="Pfam" id="PF02525">
    <property type="entry name" value="Flavodoxin_2"/>
    <property type="match status" value="1"/>
</dbReference>
<protein>
    <recommendedName>
        <fullName evidence="6">FMN dependent NADH:quinone oxidoreductase</fullName>
        <ecNumber evidence="6">1.6.5.-</ecNumber>
    </recommendedName>
    <alternativeName>
        <fullName evidence="6">Azo-dye reductase</fullName>
    </alternativeName>
    <alternativeName>
        <fullName evidence="6">FMN-dependent NADH-azo compound oxidoreductase</fullName>
    </alternativeName>
    <alternativeName>
        <fullName evidence="6">FMN-dependent NADH-azoreductase</fullName>
        <ecNumber evidence="6">1.7.1.17</ecNumber>
    </alternativeName>
</protein>
<organism evidence="9 10">
    <name type="scientific">Bordetella genomosp. 13</name>
    <dbReference type="NCBI Taxonomy" id="463040"/>
    <lineage>
        <taxon>Bacteria</taxon>
        <taxon>Pseudomonadati</taxon>
        <taxon>Pseudomonadota</taxon>
        <taxon>Betaproteobacteria</taxon>
        <taxon>Burkholderiales</taxon>
        <taxon>Alcaligenaceae</taxon>
        <taxon>Bordetella</taxon>
    </lineage>
</organism>
<evidence type="ECO:0000256" key="4">
    <source>
        <dbReference type="ARBA" id="ARBA00023027"/>
    </source>
</evidence>
<keyword evidence="3 6" id="KW-0560">Oxidoreductase</keyword>
<keyword evidence="4 6" id="KW-0520">NAD</keyword>
<proteinExistence type="inferred from homology"/>
<feature type="binding site" evidence="6">
    <location>
        <begin position="103"/>
        <end position="106"/>
    </location>
    <ligand>
        <name>FMN</name>
        <dbReference type="ChEBI" id="CHEBI:58210"/>
    </ligand>
</feature>
<dbReference type="PANTHER" id="PTHR43741:SF4">
    <property type="entry name" value="FMN-DEPENDENT NADH:QUINONE OXIDOREDUCTASE"/>
    <property type="match status" value="1"/>
</dbReference>
<dbReference type="GO" id="GO:0016655">
    <property type="term" value="F:oxidoreductase activity, acting on NAD(P)H, quinone or similar compound as acceptor"/>
    <property type="evidence" value="ECO:0007669"/>
    <property type="project" value="InterPro"/>
</dbReference>
<keyword evidence="2 6" id="KW-0288">FMN</keyword>
<evidence type="ECO:0000259" key="8">
    <source>
        <dbReference type="Pfam" id="PF02525"/>
    </source>
</evidence>
<gene>
    <name evidence="6" type="primary">azoR</name>
    <name evidence="9" type="ORF">CAL15_02620</name>
</gene>
<sequence length="233" mass="25458">MSTLLHIDSSARGGASGAQPHGSHTRRLTQRFVRQWRTARPADTILYRDVGAHPPAPVTGRWIHAAFTPAARREPWMHDLLACSDELVDELLAADIIVAGVPMYNFGPPAQFKAYIDNIVRVGRTFGFDRNRPGEPYWPMLAGQGKRLVLLSSRGDYGYGPGQRIAHLNHVETSVRTAFAYIGITDVHSAAIEYDEFGDERLDDSIGRAERAVDALALQLGTNSGATAGHGIC</sequence>
<keyword evidence="1 6" id="KW-0285">Flavoprotein</keyword>
<comment type="similarity">
    <text evidence="6">Belongs to the azoreductase type 1 family.</text>
</comment>
<name>A0A1W6ZIU9_9BORD</name>
<dbReference type="EMBL" id="CP021111">
    <property type="protein sequence ID" value="ARP97249.1"/>
    <property type="molecule type" value="Genomic_DNA"/>
</dbReference>
<dbReference type="PANTHER" id="PTHR43741">
    <property type="entry name" value="FMN-DEPENDENT NADH-AZOREDUCTASE 1"/>
    <property type="match status" value="1"/>
</dbReference>